<sequence length="97" mass="9700">MRADVARAYRAGWFGILVQLGVVTLAALAVGAVVTESSVRDVLGALGADSVPARRAADAVTFAVKNVVVIPVYLAALLIASGAVPVERTAARAGAAG</sequence>
<keyword evidence="3" id="KW-1185">Reference proteome</keyword>
<dbReference type="EMBL" id="JAGFBM010000001">
    <property type="protein sequence ID" value="MBO3083728.1"/>
    <property type="molecule type" value="Genomic_DNA"/>
</dbReference>
<proteinExistence type="predicted"/>
<dbReference type="RefSeq" id="WP_208288530.1">
    <property type="nucleotide sequence ID" value="NZ_CP074404.1"/>
</dbReference>
<comment type="caution">
    <text evidence="2">The sequence shown here is derived from an EMBL/GenBank/DDBJ whole genome shotgun (WGS) entry which is preliminary data.</text>
</comment>
<protein>
    <submittedName>
        <fullName evidence="2">Uncharacterized protein</fullName>
    </submittedName>
</protein>
<feature type="transmembrane region" description="Helical" evidence="1">
    <location>
        <begin position="68"/>
        <end position="86"/>
    </location>
</feature>
<gene>
    <name evidence="2" type="ORF">J4035_03675</name>
</gene>
<keyword evidence="1" id="KW-1133">Transmembrane helix</keyword>
<keyword evidence="1" id="KW-0472">Membrane</keyword>
<accession>A0ABS3SD98</accession>
<organism evidence="2 3">
    <name type="scientific">Cellulomonas fengjieae</name>
    <dbReference type="NCBI Taxonomy" id="2819978"/>
    <lineage>
        <taxon>Bacteria</taxon>
        <taxon>Bacillati</taxon>
        <taxon>Actinomycetota</taxon>
        <taxon>Actinomycetes</taxon>
        <taxon>Micrococcales</taxon>
        <taxon>Cellulomonadaceae</taxon>
        <taxon>Cellulomonas</taxon>
    </lineage>
</organism>
<dbReference type="Proteomes" id="UP000678317">
    <property type="component" value="Unassembled WGS sequence"/>
</dbReference>
<evidence type="ECO:0000313" key="3">
    <source>
        <dbReference type="Proteomes" id="UP000678317"/>
    </source>
</evidence>
<name>A0ABS3SD98_9CELL</name>
<keyword evidence="1" id="KW-0812">Transmembrane</keyword>
<evidence type="ECO:0000313" key="2">
    <source>
        <dbReference type="EMBL" id="MBO3083728.1"/>
    </source>
</evidence>
<evidence type="ECO:0000256" key="1">
    <source>
        <dbReference type="SAM" id="Phobius"/>
    </source>
</evidence>
<feature type="transmembrane region" description="Helical" evidence="1">
    <location>
        <begin position="12"/>
        <end position="34"/>
    </location>
</feature>
<reference evidence="2 3" key="1">
    <citation type="submission" date="2021-03" db="EMBL/GenBank/DDBJ databases">
        <title>novel species in genus Cellulomonas.</title>
        <authorList>
            <person name="Zhang G."/>
        </authorList>
    </citation>
    <scope>NUCLEOTIDE SEQUENCE [LARGE SCALE GENOMIC DNA]</scope>
    <source>
        <strain evidence="3">zg-ZUI188</strain>
    </source>
</reference>